<dbReference type="InterPro" id="IPR002156">
    <property type="entry name" value="RNaseH_domain"/>
</dbReference>
<feature type="domain" description="RNase H type-1" evidence="1">
    <location>
        <begin position="67"/>
        <end position="196"/>
    </location>
</feature>
<dbReference type="PROSITE" id="PS50994">
    <property type="entry name" value="INTEGRASE"/>
    <property type="match status" value="1"/>
</dbReference>
<reference evidence="3 4" key="1">
    <citation type="submission" date="2018-04" db="EMBL/GenBank/DDBJ databases">
        <authorList>
            <person name="Vogel A."/>
        </authorList>
    </citation>
    <scope>NUCLEOTIDE SEQUENCE [LARGE SCALE GENOMIC DNA]</scope>
</reference>
<dbReference type="InterPro" id="IPR041588">
    <property type="entry name" value="Integrase_H2C2"/>
</dbReference>
<dbReference type="GO" id="GO:0003676">
    <property type="term" value="F:nucleic acid binding"/>
    <property type="evidence" value="ECO:0007669"/>
    <property type="project" value="InterPro"/>
</dbReference>
<dbReference type="CDD" id="cd09279">
    <property type="entry name" value="RNase_HI_like"/>
    <property type="match status" value="1"/>
</dbReference>
<dbReference type="InterPro" id="IPR036397">
    <property type="entry name" value="RNaseH_sf"/>
</dbReference>
<dbReference type="Pfam" id="PF13456">
    <property type="entry name" value="RVT_3"/>
    <property type="match status" value="1"/>
</dbReference>
<keyword evidence="4" id="KW-1185">Reference proteome</keyword>
<dbReference type="Pfam" id="PF17921">
    <property type="entry name" value="Integrase_H2C2"/>
    <property type="match status" value="1"/>
</dbReference>
<feature type="domain" description="Integrase catalytic" evidence="2">
    <location>
        <begin position="353"/>
        <end position="512"/>
    </location>
</feature>
<gene>
    <name evidence="3" type="ORF">CCAM_LOCUS32063</name>
</gene>
<protein>
    <submittedName>
        <fullName evidence="3">Uncharacterized protein</fullName>
    </submittedName>
</protein>
<dbReference type="PANTHER" id="PTHR48475">
    <property type="entry name" value="RIBONUCLEASE H"/>
    <property type="match status" value="1"/>
</dbReference>
<dbReference type="OrthoDB" id="1300102at2759"/>
<dbReference type="GO" id="GO:0004523">
    <property type="term" value="F:RNA-DNA hybrid ribonuclease activity"/>
    <property type="evidence" value="ECO:0007669"/>
    <property type="project" value="InterPro"/>
</dbReference>
<proteinExistence type="predicted"/>
<dbReference type="AlphaFoldDB" id="A0A484MP86"/>
<dbReference type="PANTHER" id="PTHR48475:SF2">
    <property type="entry name" value="RIBONUCLEASE H"/>
    <property type="match status" value="1"/>
</dbReference>
<dbReference type="Proteomes" id="UP000595140">
    <property type="component" value="Unassembled WGS sequence"/>
</dbReference>
<evidence type="ECO:0000259" key="2">
    <source>
        <dbReference type="PROSITE" id="PS50994"/>
    </source>
</evidence>
<accession>A0A484MP86</accession>
<dbReference type="GO" id="GO:0015074">
    <property type="term" value="P:DNA integration"/>
    <property type="evidence" value="ECO:0007669"/>
    <property type="project" value="InterPro"/>
</dbReference>
<dbReference type="Gene3D" id="1.10.340.70">
    <property type="match status" value="1"/>
</dbReference>
<dbReference type="Gene3D" id="3.30.420.10">
    <property type="entry name" value="Ribonuclease H-like superfamily/Ribonuclease H"/>
    <property type="match status" value="2"/>
</dbReference>
<dbReference type="InterPro" id="IPR001584">
    <property type="entry name" value="Integrase_cat-core"/>
</dbReference>
<evidence type="ECO:0000313" key="3">
    <source>
        <dbReference type="EMBL" id="VFQ90287.1"/>
    </source>
</evidence>
<sequence length="640" mass="73043">MTDQPLGAVLRDPFSSGRVIKWAMVLSQYDISYQPRSSKKGQVIADFMVECTARGKPEEDGTGQERKREVWEIHSDGSCTKDGSGGGAVLTSPEGFKAYHSFKFTFRATNNEAEYEALIGGVQIALFMRIRHIRLKSDSKLAIGQLKGEMEAKEGRLKRYRDCARTLLGQFEYYELIYVPREENEEADMLSKLCRTIPVHMEGMVRQHEKTCPIWEEAVPVLEISGPSTTWMSPLITYLEKGELPVDPKEARRVQLMAPKYQLDGRKLYKRTLGGPMLKCLGEREARRILEEVHQGVCSAHQGALTLARKVILQGFYWPTLKKDALELVRKCPTCQAFAPIPGRPSTFYTHVTTAIPFARWGLDLVGPFVQGAGRKKFAIVAIDYFTKWVEAEALVRITKENCHKFVWKNLLCRFGVLEQIITDNGTQFASTSFKEFCDAWKIKLSRAAVAYPQCNGQVENANRPIVDGIKKRLHELGTSWVEELPYVLWAHRTTPRRATGETPFALAYGFEAKVPTEVLVPSTRVEAYTPIINEQLMEVDSHLTQERRDDAAIKAEEFQRQSKRYHDKKTILRAFEVGDWVLRKREKSQPTKGGKLAQNWEGPYRVERVVRASTYQLATAEGKTLDNYWNVEHLKKFYQ</sequence>
<dbReference type="Pfam" id="PF00665">
    <property type="entry name" value="rve"/>
    <property type="match status" value="1"/>
</dbReference>
<evidence type="ECO:0000313" key="4">
    <source>
        <dbReference type="Proteomes" id="UP000595140"/>
    </source>
</evidence>
<name>A0A484MP86_9ASTE</name>
<evidence type="ECO:0000259" key="1">
    <source>
        <dbReference type="PROSITE" id="PS50879"/>
    </source>
</evidence>
<organism evidence="3 4">
    <name type="scientific">Cuscuta campestris</name>
    <dbReference type="NCBI Taxonomy" id="132261"/>
    <lineage>
        <taxon>Eukaryota</taxon>
        <taxon>Viridiplantae</taxon>
        <taxon>Streptophyta</taxon>
        <taxon>Embryophyta</taxon>
        <taxon>Tracheophyta</taxon>
        <taxon>Spermatophyta</taxon>
        <taxon>Magnoliopsida</taxon>
        <taxon>eudicotyledons</taxon>
        <taxon>Gunneridae</taxon>
        <taxon>Pentapetalae</taxon>
        <taxon>asterids</taxon>
        <taxon>lamiids</taxon>
        <taxon>Solanales</taxon>
        <taxon>Convolvulaceae</taxon>
        <taxon>Cuscuteae</taxon>
        <taxon>Cuscuta</taxon>
        <taxon>Cuscuta subgen. Grammica</taxon>
        <taxon>Cuscuta sect. Cleistogrammica</taxon>
    </lineage>
</organism>
<dbReference type="SUPFAM" id="SSF53098">
    <property type="entry name" value="Ribonuclease H-like"/>
    <property type="match status" value="2"/>
</dbReference>
<dbReference type="InterPro" id="IPR012337">
    <property type="entry name" value="RNaseH-like_sf"/>
</dbReference>
<dbReference type="PROSITE" id="PS50879">
    <property type="entry name" value="RNASE_H_1"/>
    <property type="match status" value="1"/>
</dbReference>
<dbReference type="EMBL" id="OOIL02004034">
    <property type="protein sequence ID" value="VFQ90287.1"/>
    <property type="molecule type" value="Genomic_DNA"/>
</dbReference>